<dbReference type="Proteomes" id="UP001163603">
    <property type="component" value="Chromosome 15"/>
</dbReference>
<organism evidence="1 2">
    <name type="scientific">Pistacia integerrima</name>
    <dbReference type="NCBI Taxonomy" id="434235"/>
    <lineage>
        <taxon>Eukaryota</taxon>
        <taxon>Viridiplantae</taxon>
        <taxon>Streptophyta</taxon>
        <taxon>Embryophyta</taxon>
        <taxon>Tracheophyta</taxon>
        <taxon>Spermatophyta</taxon>
        <taxon>Magnoliopsida</taxon>
        <taxon>eudicotyledons</taxon>
        <taxon>Gunneridae</taxon>
        <taxon>Pentapetalae</taxon>
        <taxon>rosids</taxon>
        <taxon>malvids</taxon>
        <taxon>Sapindales</taxon>
        <taxon>Anacardiaceae</taxon>
        <taxon>Pistacia</taxon>
    </lineage>
</organism>
<dbReference type="EMBL" id="CM047750">
    <property type="protein sequence ID" value="KAJ0007343.1"/>
    <property type="molecule type" value="Genomic_DNA"/>
</dbReference>
<gene>
    <name evidence="1" type="ORF">Pint_30803</name>
</gene>
<reference evidence="2" key="1">
    <citation type="journal article" date="2023" name="G3 (Bethesda)">
        <title>Genome assembly and association tests identify interacting loci associated with vigor, precocity, and sex in interspecific pistachio rootstocks.</title>
        <authorList>
            <person name="Palmer W."/>
            <person name="Jacygrad E."/>
            <person name="Sagayaradj S."/>
            <person name="Cavanaugh K."/>
            <person name="Han R."/>
            <person name="Bertier L."/>
            <person name="Beede B."/>
            <person name="Kafkas S."/>
            <person name="Golino D."/>
            <person name="Preece J."/>
            <person name="Michelmore R."/>
        </authorList>
    </citation>
    <scope>NUCLEOTIDE SEQUENCE [LARGE SCALE GENOMIC DNA]</scope>
</reference>
<evidence type="ECO:0000313" key="1">
    <source>
        <dbReference type="EMBL" id="KAJ0007343.1"/>
    </source>
</evidence>
<proteinExistence type="predicted"/>
<protein>
    <submittedName>
        <fullName evidence="1">Uncharacterized protein</fullName>
    </submittedName>
</protein>
<name>A0ACC0WZ75_9ROSI</name>
<keyword evidence="2" id="KW-1185">Reference proteome</keyword>
<accession>A0ACC0WZ75</accession>
<evidence type="ECO:0000313" key="2">
    <source>
        <dbReference type="Proteomes" id="UP001163603"/>
    </source>
</evidence>
<sequence>MVHIECWRRSVLLLIGLSSLEARIHPVFHVSCLKKKLGERHQPLVTLPPIDKDGIIRQEPEEILHKRLKKKKNHVVTEVLVKWKGLGEEEASWVEYSTLVNKFPNLVDKVFFLGGSMSCARGA</sequence>
<comment type="caution">
    <text evidence="1">The sequence shown here is derived from an EMBL/GenBank/DDBJ whole genome shotgun (WGS) entry which is preliminary data.</text>
</comment>